<accession>A0A4R2C541</accession>
<evidence type="ECO:0000259" key="7">
    <source>
        <dbReference type="Pfam" id="PF01555"/>
    </source>
</evidence>
<dbReference type="GO" id="GO:0032259">
    <property type="term" value="P:methylation"/>
    <property type="evidence" value="ECO:0007669"/>
    <property type="project" value="UniProtKB-KW"/>
</dbReference>
<organism evidence="9 10">
    <name type="scientific">Shinella granuli</name>
    <dbReference type="NCBI Taxonomy" id="323621"/>
    <lineage>
        <taxon>Bacteria</taxon>
        <taxon>Pseudomonadati</taxon>
        <taxon>Pseudomonadota</taxon>
        <taxon>Alphaproteobacteria</taxon>
        <taxon>Hyphomicrobiales</taxon>
        <taxon>Rhizobiaceae</taxon>
        <taxon>Shinella</taxon>
    </lineage>
</organism>
<proteinExistence type="inferred from homology"/>
<feature type="domain" description="DNA methylase N-4/N-6" evidence="7">
    <location>
        <begin position="21"/>
        <end position="374"/>
    </location>
</feature>
<comment type="catalytic activity">
    <reaction evidence="6">
        <text>a 2'-deoxyadenosine in DNA + S-adenosyl-L-methionine = an N(6)-methyl-2'-deoxyadenosine in DNA + S-adenosyl-L-homocysteine + H(+)</text>
        <dbReference type="Rhea" id="RHEA:15197"/>
        <dbReference type="Rhea" id="RHEA-COMP:12418"/>
        <dbReference type="Rhea" id="RHEA-COMP:12419"/>
        <dbReference type="ChEBI" id="CHEBI:15378"/>
        <dbReference type="ChEBI" id="CHEBI:57856"/>
        <dbReference type="ChEBI" id="CHEBI:59789"/>
        <dbReference type="ChEBI" id="CHEBI:90615"/>
        <dbReference type="ChEBI" id="CHEBI:90616"/>
        <dbReference type="EC" id="2.1.1.72"/>
    </reaction>
</comment>
<dbReference type="GO" id="GO:0003677">
    <property type="term" value="F:DNA binding"/>
    <property type="evidence" value="ECO:0007669"/>
    <property type="project" value="InterPro"/>
</dbReference>
<protein>
    <recommendedName>
        <fullName evidence="2">site-specific DNA-methyltransferase (adenine-specific)</fullName>
        <ecNumber evidence="2">2.1.1.72</ecNumber>
    </recommendedName>
</protein>
<dbReference type="InterPro" id="IPR002941">
    <property type="entry name" value="DNA_methylase_N4/N6"/>
</dbReference>
<dbReference type="Pfam" id="PF01555">
    <property type="entry name" value="N6_N4_Mtase"/>
    <property type="match status" value="1"/>
</dbReference>
<dbReference type="AlphaFoldDB" id="A0A4R2C541"/>
<dbReference type="Gene3D" id="3.40.50.150">
    <property type="entry name" value="Vaccinia Virus protein VP39"/>
    <property type="match status" value="1"/>
</dbReference>
<dbReference type="SUPFAM" id="SSF53335">
    <property type="entry name" value="S-adenosyl-L-methionine-dependent methyltransferases"/>
    <property type="match status" value="1"/>
</dbReference>
<evidence type="ECO:0000256" key="5">
    <source>
        <dbReference type="ARBA" id="ARBA00022691"/>
    </source>
</evidence>
<feature type="domain" description="NACHT-associated inactive Restriction Endonuclease 1 sensor" evidence="8">
    <location>
        <begin position="419"/>
        <end position="525"/>
    </location>
</feature>
<keyword evidence="4" id="KW-0808">Transferase</keyword>
<dbReference type="EMBL" id="SLVX01000031">
    <property type="protein sequence ID" value="TCN34973.1"/>
    <property type="molecule type" value="Genomic_DNA"/>
</dbReference>
<gene>
    <name evidence="9" type="ORF">EV665_13154</name>
</gene>
<evidence type="ECO:0000256" key="3">
    <source>
        <dbReference type="ARBA" id="ARBA00022603"/>
    </source>
</evidence>
<evidence type="ECO:0000256" key="6">
    <source>
        <dbReference type="ARBA" id="ARBA00047942"/>
    </source>
</evidence>
<dbReference type="InterPro" id="IPR029063">
    <property type="entry name" value="SAM-dependent_MTases_sf"/>
</dbReference>
<dbReference type="GO" id="GO:0008170">
    <property type="term" value="F:N-methyltransferase activity"/>
    <property type="evidence" value="ECO:0007669"/>
    <property type="project" value="InterPro"/>
</dbReference>
<dbReference type="EC" id="2.1.1.72" evidence="2"/>
<dbReference type="InterPro" id="IPR002295">
    <property type="entry name" value="N4/N6-MTase_EcoPI_Mod-like"/>
</dbReference>
<evidence type="ECO:0000313" key="9">
    <source>
        <dbReference type="EMBL" id="TCN34973.1"/>
    </source>
</evidence>
<comment type="caution">
    <text evidence="9">The sequence shown here is derived from an EMBL/GenBank/DDBJ whole genome shotgun (WGS) entry which is preliminary data.</text>
</comment>
<sequence length="552" mass="63220">MNKLWYGDNLTIMQSMKKHSVDLIYLDPPFKSDANYNLLYKNLTGKPVPEQAEAFFDTWELDAAKLEAARTMPVLMREHGVDDNYVAFWNIWISALRNSQPQLLAYLIYMVQRLLHMKSILRPTGSIYLHCDPAASHYIKVMMDGIFGHENFRNEIIWKRTGAHGGATRWGDIHDVILFYTASSKYKWNRVLQAHDPDYIDTKYRFVDKRGQYRLVVLTGPGITRGASGQPWRGYNPTDANRHWAVPKRAIQALRDEGVEIPEDLHEQLELLYQHDLIRFPERGRGGGPGVPEFKLHLEKGQPIQDMILDIPPINSQAKERLGYPTQKPIALLDRIIQASSDKGDVVFDPFCGCGTTVYSAVKNERQWIGCDIAILSIKLVREVLTERHRLVEGHHFEVDGIPVSVEQAQELFSRDAFQFQHWVVEKVGGFPMQKKVADRGIDGRMYFETKDALGEMIISVKGGKLKPSDVRDLRGVIERERSSLGGFLSLQEPSKAMRTEAAEAGFFEYNGNRYPRIQLLTVREILEEKREFHMPTRVNTKITTGQQSLPL</sequence>
<evidence type="ECO:0000256" key="1">
    <source>
        <dbReference type="ARBA" id="ARBA00006594"/>
    </source>
</evidence>
<keyword evidence="10" id="KW-1185">Reference proteome</keyword>
<dbReference type="RefSeq" id="WP_133036713.1">
    <property type="nucleotide sequence ID" value="NZ_BAABEI010000012.1"/>
</dbReference>
<comment type="similarity">
    <text evidence="1">Belongs to the N(4)/N(6)-methyltransferase family.</text>
</comment>
<evidence type="ECO:0000256" key="4">
    <source>
        <dbReference type="ARBA" id="ARBA00022679"/>
    </source>
</evidence>
<keyword evidence="3 9" id="KW-0489">Methyltransferase</keyword>
<dbReference type="Proteomes" id="UP000295351">
    <property type="component" value="Unassembled WGS sequence"/>
</dbReference>
<evidence type="ECO:0000313" key="10">
    <source>
        <dbReference type="Proteomes" id="UP000295351"/>
    </source>
</evidence>
<name>A0A4R2C541_SHIGR</name>
<keyword evidence="5" id="KW-0949">S-adenosyl-L-methionine</keyword>
<dbReference type="InterPro" id="IPR002052">
    <property type="entry name" value="DNA_methylase_N6_adenine_CS"/>
</dbReference>
<evidence type="ECO:0000259" key="8">
    <source>
        <dbReference type="Pfam" id="PF22722"/>
    </source>
</evidence>
<reference evidence="9 10" key="1">
    <citation type="submission" date="2019-03" db="EMBL/GenBank/DDBJ databases">
        <title>Genomic Encyclopedia of Type Strains, Phase IV (KMG-IV): sequencing the most valuable type-strain genomes for metagenomic binning, comparative biology and taxonomic classification.</title>
        <authorList>
            <person name="Goeker M."/>
        </authorList>
    </citation>
    <scope>NUCLEOTIDE SEQUENCE [LARGE SCALE GENOMIC DNA]</scope>
    <source>
        <strain evidence="9 10">DSM 18401</strain>
    </source>
</reference>
<dbReference type="PRINTS" id="PR00506">
    <property type="entry name" value="D21N6MTFRASE"/>
</dbReference>
<dbReference type="GO" id="GO:0009007">
    <property type="term" value="F:site-specific DNA-methyltransferase (adenine-specific) activity"/>
    <property type="evidence" value="ECO:0007669"/>
    <property type="project" value="UniProtKB-EC"/>
</dbReference>
<evidence type="ECO:0000256" key="2">
    <source>
        <dbReference type="ARBA" id="ARBA00011900"/>
    </source>
</evidence>
<dbReference type="PROSITE" id="PS00092">
    <property type="entry name" value="N6_MTASE"/>
    <property type="match status" value="1"/>
</dbReference>
<dbReference type="Pfam" id="PF22722">
    <property type="entry name" value="NA-iREase1"/>
    <property type="match status" value="1"/>
</dbReference>
<dbReference type="InterPro" id="IPR054557">
    <property type="entry name" value="NA-iREase1_dom"/>
</dbReference>